<comment type="caution">
    <text evidence="3">The sequence shown here is derived from an EMBL/GenBank/DDBJ whole genome shotgun (WGS) entry which is preliminary data.</text>
</comment>
<dbReference type="EMBL" id="PGCI01000013">
    <property type="protein sequence ID" value="PLW49953.1"/>
    <property type="molecule type" value="Genomic_DNA"/>
</dbReference>
<evidence type="ECO:0000313" key="2">
    <source>
        <dbReference type="EMBL" id="PLW15211.1"/>
    </source>
</evidence>
<name>A0A2N5VIY1_9BASI</name>
<gene>
    <name evidence="3" type="ORF">PCASD_01264</name>
    <name evidence="2" type="ORF">PCASD_20303</name>
</gene>
<accession>A0A2N5VIY1</accession>
<evidence type="ECO:0000313" key="3">
    <source>
        <dbReference type="EMBL" id="PLW49953.1"/>
    </source>
</evidence>
<feature type="compositionally biased region" description="Low complexity" evidence="1">
    <location>
        <begin position="57"/>
        <end position="76"/>
    </location>
</feature>
<sequence>MSNKDQPKTTNPNPSTTKERIDEQIGALKDALPIPFLASPPQSSHDGTRIPAPPTSQQPQVSPHSPPTTQQTQIPPHFHYTPTPYVVLPTSNTLPSTLFISPPLFLTVLPQNSYP</sequence>
<reference evidence="3 4" key="1">
    <citation type="submission" date="2017-11" db="EMBL/GenBank/DDBJ databases">
        <title>De novo assembly and phasing of dikaryotic genomes from two isolates of Puccinia coronata f. sp. avenae, the causal agent of oat crown rust.</title>
        <authorList>
            <person name="Miller M.E."/>
            <person name="Zhang Y."/>
            <person name="Omidvar V."/>
            <person name="Sperschneider J."/>
            <person name="Schwessinger B."/>
            <person name="Raley C."/>
            <person name="Palmer J.M."/>
            <person name="Garnica D."/>
            <person name="Upadhyaya N."/>
            <person name="Rathjen J."/>
            <person name="Taylor J.M."/>
            <person name="Park R.F."/>
            <person name="Dodds P.N."/>
            <person name="Hirsch C.D."/>
            <person name="Kianian S.F."/>
            <person name="Figueroa M."/>
        </authorList>
    </citation>
    <scope>NUCLEOTIDE SEQUENCE [LARGE SCALE GENOMIC DNA]</scope>
    <source>
        <strain evidence="3">12SD80</strain>
    </source>
</reference>
<protein>
    <submittedName>
        <fullName evidence="3">Uncharacterized protein</fullName>
    </submittedName>
</protein>
<dbReference type="AlphaFoldDB" id="A0A2N5VIY1"/>
<dbReference type="EMBL" id="PGCI01000803">
    <property type="protein sequence ID" value="PLW15211.1"/>
    <property type="molecule type" value="Genomic_DNA"/>
</dbReference>
<evidence type="ECO:0000313" key="4">
    <source>
        <dbReference type="Proteomes" id="UP000235392"/>
    </source>
</evidence>
<organism evidence="3 4">
    <name type="scientific">Puccinia coronata f. sp. avenae</name>
    <dbReference type="NCBI Taxonomy" id="200324"/>
    <lineage>
        <taxon>Eukaryota</taxon>
        <taxon>Fungi</taxon>
        <taxon>Dikarya</taxon>
        <taxon>Basidiomycota</taxon>
        <taxon>Pucciniomycotina</taxon>
        <taxon>Pucciniomycetes</taxon>
        <taxon>Pucciniales</taxon>
        <taxon>Pucciniaceae</taxon>
        <taxon>Puccinia</taxon>
    </lineage>
</organism>
<evidence type="ECO:0000256" key="1">
    <source>
        <dbReference type="SAM" id="MobiDB-lite"/>
    </source>
</evidence>
<dbReference type="Proteomes" id="UP000235392">
    <property type="component" value="Unassembled WGS sequence"/>
</dbReference>
<proteinExistence type="predicted"/>
<feature type="region of interest" description="Disordered" evidence="1">
    <location>
        <begin position="1"/>
        <end position="82"/>
    </location>
</feature>